<dbReference type="EMBL" id="JBICBT010000851">
    <property type="protein sequence ID" value="KAL3096813.1"/>
    <property type="molecule type" value="Genomic_DNA"/>
</dbReference>
<feature type="signal peptide" evidence="3">
    <location>
        <begin position="1"/>
        <end position="21"/>
    </location>
</feature>
<feature type="compositionally biased region" description="Acidic residues" evidence="1">
    <location>
        <begin position="34"/>
        <end position="54"/>
    </location>
</feature>
<keyword evidence="2" id="KW-0472">Membrane</keyword>
<comment type="caution">
    <text evidence="4">The sequence shown here is derived from an EMBL/GenBank/DDBJ whole genome shotgun (WGS) entry which is preliminary data.</text>
</comment>
<proteinExistence type="predicted"/>
<accession>A0ABD2K1T6</accession>
<reference evidence="4 5" key="1">
    <citation type="submission" date="2024-10" db="EMBL/GenBank/DDBJ databases">
        <authorList>
            <person name="Kim D."/>
        </authorList>
    </citation>
    <scope>NUCLEOTIDE SEQUENCE [LARGE SCALE GENOMIC DNA]</scope>
    <source>
        <strain evidence="4">BH-2024</strain>
    </source>
</reference>
<name>A0ABD2K1T6_9BILA</name>
<feature type="region of interest" description="Disordered" evidence="1">
    <location>
        <begin position="84"/>
        <end position="142"/>
    </location>
</feature>
<keyword evidence="2" id="KW-1133">Transmembrane helix</keyword>
<keyword evidence="2" id="KW-0812">Transmembrane</keyword>
<evidence type="ECO:0000313" key="4">
    <source>
        <dbReference type="EMBL" id="KAL3096813.1"/>
    </source>
</evidence>
<dbReference type="Proteomes" id="UP001620626">
    <property type="component" value="Unassembled WGS sequence"/>
</dbReference>
<evidence type="ECO:0000256" key="3">
    <source>
        <dbReference type="SAM" id="SignalP"/>
    </source>
</evidence>
<keyword evidence="3" id="KW-0732">Signal</keyword>
<feature type="transmembrane region" description="Helical" evidence="2">
    <location>
        <begin position="59"/>
        <end position="79"/>
    </location>
</feature>
<feature type="compositionally biased region" description="Acidic residues" evidence="1">
    <location>
        <begin position="88"/>
        <end position="113"/>
    </location>
</feature>
<organism evidence="4 5">
    <name type="scientific">Heterodera trifolii</name>
    <dbReference type="NCBI Taxonomy" id="157864"/>
    <lineage>
        <taxon>Eukaryota</taxon>
        <taxon>Metazoa</taxon>
        <taxon>Ecdysozoa</taxon>
        <taxon>Nematoda</taxon>
        <taxon>Chromadorea</taxon>
        <taxon>Rhabditida</taxon>
        <taxon>Tylenchina</taxon>
        <taxon>Tylenchomorpha</taxon>
        <taxon>Tylenchoidea</taxon>
        <taxon>Heteroderidae</taxon>
        <taxon>Heteroderinae</taxon>
        <taxon>Heterodera</taxon>
    </lineage>
</organism>
<evidence type="ECO:0000313" key="5">
    <source>
        <dbReference type="Proteomes" id="UP001620626"/>
    </source>
</evidence>
<keyword evidence="5" id="KW-1185">Reference proteome</keyword>
<gene>
    <name evidence="4" type="ORF">niasHT_026194</name>
</gene>
<feature type="chain" id="PRO_5044740655" evidence="3">
    <location>
        <begin position="22"/>
        <end position="142"/>
    </location>
</feature>
<protein>
    <submittedName>
        <fullName evidence="4">Uncharacterized protein</fullName>
    </submittedName>
</protein>
<dbReference type="AlphaFoldDB" id="A0ABD2K1T6"/>
<sequence>MWKKSFDTLLWLVFVLEPALESDFMMRGDQQQPNDDEPEEEVEEEHNDAPEEEEMWKKIVGYCVVVGVCFGAGIGVCYLSKMMRGREDEEEDNDDGPREEDNDGGPEEEDNDDGGTGAQQAQPPKKALAEFITQGEGTDDAN</sequence>
<feature type="region of interest" description="Disordered" evidence="1">
    <location>
        <begin position="27"/>
        <end position="54"/>
    </location>
</feature>
<evidence type="ECO:0000256" key="2">
    <source>
        <dbReference type="SAM" id="Phobius"/>
    </source>
</evidence>
<evidence type="ECO:0000256" key="1">
    <source>
        <dbReference type="SAM" id="MobiDB-lite"/>
    </source>
</evidence>